<comment type="similarity">
    <text evidence="3 7">Belongs to the peptidase M17 family.</text>
</comment>
<evidence type="ECO:0000256" key="4">
    <source>
        <dbReference type="ARBA" id="ARBA00022438"/>
    </source>
</evidence>
<name>A0A7T5RIX7_9BACT</name>
<feature type="binding site" evidence="7">
    <location>
        <position position="386"/>
    </location>
    <ligand>
        <name>Mn(2+)</name>
        <dbReference type="ChEBI" id="CHEBI:29035"/>
        <label>1</label>
    </ligand>
</feature>
<evidence type="ECO:0000256" key="5">
    <source>
        <dbReference type="ARBA" id="ARBA00022670"/>
    </source>
</evidence>
<evidence type="ECO:0000313" key="10">
    <source>
        <dbReference type="Proteomes" id="UP000595618"/>
    </source>
</evidence>
<dbReference type="InterPro" id="IPR011356">
    <property type="entry name" value="Leucine_aapep/pepB"/>
</dbReference>
<sequence length="539" mass="59214">MHGLPEKTPQNMKITPLTHREAARTKNVFLGLFQKEPLAKEEFFSYLPESTRKPLSGFAKKEFRADEKETKSLWLAKGRPERIVLFGFGGKSPRQTLRDGAGQAKWNYRKTPLVARRYVQYARSERITEFTTPFGSYLGTNKKDGAAVFTANALMANFEFVKYKERPMGGWPEVKTIYLAADKKDFPEIQKGIKEGTIIGEETNAARELTNTPGDDMTPARLAEAATHTAKRTGLRVKILEEKEMRRLGMGGVLGVARGSDEKPKFIILEYRHGSKEPASLKAGRGSPSKAGRQKPLVLVGKGVTFDTGGLNLKPETSIYEMHMDMSGGAAVIHGMAALARLKLPINVIGLIPAVENMPSGSSYHPGDLLKTMSGKTIEVLNTDAEGRVILSDALHYGTRYQPGLMVDLATLTGSAHVALGNYASALFTNREALQEKLIEVGKISGDYVWPLPLWDEYLPEIQGTFGDVANIGKGDRRGGAIHGAKFLEQFVGKTRWAHLDIAPRMTTTESEFLAKGASGVGVRYIVELAKEYPSLVLS</sequence>
<dbReference type="InterPro" id="IPR023042">
    <property type="entry name" value="Peptidase_M17_leu_NH2_pept"/>
</dbReference>
<dbReference type="CDD" id="cd00433">
    <property type="entry name" value="Peptidase_M17"/>
    <property type="match status" value="1"/>
</dbReference>
<dbReference type="Gene3D" id="3.40.220.10">
    <property type="entry name" value="Leucine Aminopeptidase, subunit E, domain 1"/>
    <property type="match status" value="1"/>
</dbReference>
<dbReference type="GO" id="GO:0070006">
    <property type="term" value="F:metalloaminopeptidase activity"/>
    <property type="evidence" value="ECO:0007669"/>
    <property type="project" value="InterPro"/>
</dbReference>
<dbReference type="SUPFAM" id="SSF53187">
    <property type="entry name" value="Zn-dependent exopeptidases"/>
    <property type="match status" value="1"/>
</dbReference>
<dbReference type="EMBL" id="CP066690">
    <property type="protein sequence ID" value="QQG45011.1"/>
    <property type="molecule type" value="Genomic_DNA"/>
</dbReference>
<dbReference type="AlphaFoldDB" id="A0A7T5RIX7"/>
<keyword evidence="7" id="KW-0479">Metal-binding</keyword>
<comment type="cofactor">
    <cofactor evidence="7">
        <name>Mn(2+)</name>
        <dbReference type="ChEBI" id="CHEBI:29035"/>
    </cofactor>
    <text evidence="7">Binds 2 manganese ions per subunit.</text>
</comment>
<accession>A0A7T5RIX7</accession>
<proteinExistence type="inferred from homology"/>
<feature type="binding site" evidence="7">
    <location>
        <position position="307"/>
    </location>
    <ligand>
        <name>Mn(2+)</name>
        <dbReference type="ChEBI" id="CHEBI:29035"/>
        <label>2</label>
    </ligand>
</feature>
<dbReference type="PANTHER" id="PTHR11963:SF23">
    <property type="entry name" value="CYTOSOL AMINOPEPTIDASE"/>
    <property type="match status" value="1"/>
</dbReference>
<feature type="domain" description="Cytosol aminopeptidase" evidence="8">
    <location>
        <begin position="382"/>
        <end position="389"/>
    </location>
</feature>
<feature type="active site" evidence="7">
    <location>
        <position position="388"/>
    </location>
</feature>
<protein>
    <recommendedName>
        <fullName evidence="7">Probable cytosol aminopeptidase</fullName>
        <ecNumber evidence="7">3.4.11.1</ecNumber>
    </recommendedName>
    <alternativeName>
        <fullName evidence="7">Leucine aminopeptidase</fullName>
        <shortName evidence="7">LAP</shortName>
        <ecNumber evidence="7">3.4.11.10</ecNumber>
    </alternativeName>
    <alternativeName>
        <fullName evidence="7">Leucyl aminopeptidase</fullName>
    </alternativeName>
</protein>
<organism evidence="9 10">
    <name type="scientific">Candidatus Sungiibacteriota bacterium</name>
    <dbReference type="NCBI Taxonomy" id="2750080"/>
    <lineage>
        <taxon>Bacteria</taxon>
        <taxon>Candidatus Sungiibacteriota</taxon>
    </lineage>
</organism>
<keyword evidence="7" id="KW-0464">Manganese</keyword>
<evidence type="ECO:0000256" key="3">
    <source>
        <dbReference type="ARBA" id="ARBA00009528"/>
    </source>
</evidence>
<dbReference type="PROSITE" id="PS00631">
    <property type="entry name" value="CYTOSOL_AP"/>
    <property type="match status" value="1"/>
</dbReference>
<comment type="subcellular location">
    <subcellularLocation>
        <location evidence="7">Cytoplasm</location>
    </subcellularLocation>
</comment>
<feature type="active site" evidence="7">
    <location>
        <position position="314"/>
    </location>
</feature>
<dbReference type="GO" id="GO:0030145">
    <property type="term" value="F:manganese ion binding"/>
    <property type="evidence" value="ECO:0007669"/>
    <property type="project" value="UniProtKB-UniRule"/>
</dbReference>
<feature type="binding site" evidence="7">
    <location>
        <position position="384"/>
    </location>
    <ligand>
        <name>Mn(2+)</name>
        <dbReference type="ChEBI" id="CHEBI:29035"/>
        <label>1</label>
    </ligand>
</feature>
<keyword evidence="6 7" id="KW-0378">Hydrolase</keyword>
<gene>
    <name evidence="7" type="primary">pepA</name>
    <name evidence="9" type="ORF">HYW89_03340</name>
</gene>
<comment type="function">
    <text evidence="7">Presumably involved in the processing and regular turnover of intracellular proteins. Catalyzes the removal of unsubstituted N-terminal amino acids from various peptides.</text>
</comment>
<feature type="binding site" evidence="7">
    <location>
        <position position="302"/>
    </location>
    <ligand>
        <name>Mn(2+)</name>
        <dbReference type="ChEBI" id="CHEBI:29035"/>
        <label>2</label>
    </ligand>
</feature>
<dbReference type="GO" id="GO:0005737">
    <property type="term" value="C:cytoplasm"/>
    <property type="evidence" value="ECO:0007669"/>
    <property type="project" value="UniProtKB-SubCell"/>
</dbReference>
<comment type="catalytic activity">
    <reaction evidence="1 7">
        <text>Release of an N-terminal amino acid, Xaa-|-Yaa-, in which Xaa is preferably Leu, but may be other amino acids including Pro although not Arg or Lys, and Yaa may be Pro. Amino acid amides and methyl esters are also readily hydrolyzed, but rates on arylamides are exceedingly low.</text>
        <dbReference type="EC" id="3.4.11.1"/>
    </reaction>
</comment>
<reference evidence="9 10" key="1">
    <citation type="submission" date="2020-07" db="EMBL/GenBank/DDBJ databases">
        <title>Huge and variable diversity of episymbiotic CPR bacteria and DPANN archaea in groundwater ecosystems.</title>
        <authorList>
            <person name="He C.Y."/>
            <person name="Keren R."/>
            <person name="Whittaker M."/>
            <person name="Farag I.F."/>
            <person name="Doudna J."/>
            <person name="Cate J.H.D."/>
            <person name="Banfield J.F."/>
        </authorList>
    </citation>
    <scope>NUCLEOTIDE SEQUENCE [LARGE SCALE GENOMIC DNA]</scope>
    <source>
        <strain evidence="9">NC_groundwater_541_Ag_S-0.1um_46_50</strain>
    </source>
</reference>
<evidence type="ECO:0000259" key="8">
    <source>
        <dbReference type="PROSITE" id="PS00631"/>
    </source>
</evidence>
<evidence type="ECO:0000256" key="1">
    <source>
        <dbReference type="ARBA" id="ARBA00000135"/>
    </source>
</evidence>
<dbReference type="PANTHER" id="PTHR11963">
    <property type="entry name" value="LEUCINE AMINOPEPTIDASE-RELATED"/>
    <property type="match status" value="1"/>
</dbReference>
<feature type="binding site" evidence="7">
    <location>
        <position position="386"/>
    </location>
    <ligand>
        <name>Mn(2+)</name>
        <dbReference type="ChEBI" id="CHEBI:29035"/>
        <label>2</label>
    </ligand>
</feature>
<dbReference type="Pfam" id="PF00883">
    <property type="entry name" value="Peptidase_M17"/>
    <property type="match status" value="1"/>
</dbReference>
<keyword evidence="4 7" id="KW-0031">Aminopeptidase</keyword>
<feature type="binding site" evidence="7">
    <location>
        <position position="307"/>
    </location>
    <ligand>
        <name>Mn(2+)</name>
        <dbReference type="ChEBI" id="CHEBI:29035"/>
        <label>1</label>
    </ligand>
</feature>
<dbReference type="Gene3D" id="3.40.630.10">
    <property type="entry name" value="Zn peptidases"/>
    <property type="match status" value="1"/>
</dbReference>
<dbReference type="EC" id="3.4.11.1" evidence="7"/>
<dbReference type="InterPro" id="IPR000819">
    <property type="entry name" value="Peptidase_M17_C"/>
</dbReference>
<dbReference type="HAMAP" id="MF_00181">
    <property type="entry name" value="Cytosol_peptidase_M17"/>
    <property type="match status" value="1"/>
</dbReference>
<dbReference type="Proteomes" id="UP000595618">
    <property type="component" value="Chromosome"/>
</dbReference>
<dbReference type="InterPro" id="IPR043472">
    <property type="entry name" value="Macro_dom-like"/>
</dbReference>
<dbReference type="EC" id="3.4.11.10" evidence="7"/>
<evidence type="ECO:0000256" key="2">
    <source>
        <dbReference type="ARBA" id="ARBA00000967"/>
    </source>
</evidence>
<dbReference type="PRINTS" id="PR00481">
    <property type="entry name" value="LAMNOPPTDASE"/>
</dbReference>
<evidence type="ECO:0000313" key="9">
    <source>
        <dbReference type="EMBL" id="QQG45011.1"/>
    </source>
</evidence>
<evidence type="ECO:0000256" key="6">
    <source>
        <dbReference type="ARBA" id="ARBA00022801"/>
    </source>
</evidence>
<evidence type="ECO:0000256" key="7">
    <source>
        <dbReference type="HAMAP-Rule" id="MF_00181"/>
    </source>
</evidence>
<keyword evidence="5 7" id="KW-0645">Protease</keyword>
<keyword evidence="7" id="KW-0963">Cytoplasm</keyword>
<comment type="catalytic activity">
    <reaction evidence="2 7">
        <text>Release of an N-terminal amino acid, preferentially leucine, but not glutamic or aspartic acids.</text>
        <dbReference type="EC" id="3.4.11.10"/>
    </reaction>
</comment>
<dbReference type="GO" id="GO:0006508">
    <property type="term" value="P:proteolysis"/>
    <property type="evidence" value="ECO:0007669"/>
    <property type="project" value="UniProtKB-KW"/>
</dbReference>
<feature type="binding site" evidence="7">
    <location>
        <position position="325"/>
    </location>
    <ligand>
        <name>Mn(2+)</name>
        <dbReference type="ChEBI" id="CHEBI:29035"/>
        <label>2</label>
    </ligand>
</feature>